<evidence type="ECO:0000313" key="1">
    <source>
        <dbReference type="EMBL" id="MBB4683559.1"/>
    </source>
</evidence>
<comment type="caution">
    <text evidence="1">The sequence shown here is derived from an EMBL/GenBank/DDBJ whole genome shotgun (WGS) entry which is preliminary data.</text>
</comment>
<dbReference type="Proteomes" id="UP000581769">
    <property type="component" value="Unassembled WGS sequence"/>
</dbReference>
<name>A0A840IPS5_9PSEU</name>
<accession>A0A840IPS5</accession>
<keyword evidence="2" id="KW-1185">Reference proteome</keyword>
<sequence length="79" mass="8769">MQPDLDELEPVMIERGMSESYVKDFVRLTRLVNAGALAEVTTAVADLTGNPPRSLDAFLAEHRDQLREGVDASFYAQTE</sequence>
<dbReference type="AlphaFoldDB" id="A0A840IPS5"/>
<dbReference type="RefSeq" id="WP_184785067.1">
    <property type="nucleotide sequence ID" value="NZ_JACHMG010000001.1"/>
</dbReference>
<reference evidence="1 2" key="1">
    <citation type="submission" date="2020-08" db="EMBL/GenBank/DDBJ databases">
        <title>Sequencing the genomes of 1000 actinobacteria strains.</title>
        <authorList>
            <person name="Klenk H.-P."/>
        </authorList>
    </citation>
    <scope>NUCLEOTIDE SEQUENCE [LARGE SCALE GENOMIC DNA]</scope>
    <source>
        <strain evidence="1 2">DSM 45859</strain>
    </source>
</reference>
<proteinExistence type="predicted"/>
<protein>
    <submittedName>
        <fullName evidence="1">Uncharacterized protein</fullName>
    </submittedName>
</protein>
<organism evidence="1 2">
    <name type="scientific">Amycolatopsis jiangsuensis</name>
    <dbReference type="NCBI Taxonomy" id="1181879"/>
    <lineage>
        <taxon>Bacteria</taxon>
        <taxon>Bacillati</taxon>
        <taxon>Actinomycetota</taxon>
        <taxon>Actinomycetes</taxon>
        <taxon>Pseudonocardiales</taxon>
        <taxon>Pseudonocardiaceae</taxon>
        <taxon>Amycolatopsis</taxon>
    </lineage>
</organism>
<dbReference type="EMBL" id="JACHMG010000001">
    <property type="protein sequence ID" value="MBB4683559.1"/>
    <property type="molecule type" value="Genomic_DNA"/>
</dbReference>
<gene>
    <name evidence="1" type="ORF">BJY18_001044</name>
</gene>
<evidence type="ECO:0000313" key="2">
    <source>
        <dbReference type="Proteomes" id="UP000581769"/>
    </source>
</evidence>